<evidence type="ECO:0000313" key="6">
    <source>
        <dbReference type="EMBL" id="MCA9398038.1"/>
    </source>
</evidence>
<reference evidence="6" key="1">
    <citation type="submission" date="2020-04" db="EMBL/GenBank/DDBJ databases">
        <authorList>
            <person name="Zhang T."/>
        </authorList>
    </citation>
    <scope>NUCLEOTIDE SEQUENCE</scope>
    <source>
        <strain evidence="6">HKST-UBA02</strain>
    </source>
</reference>
<accession>A0A955RXG7</accession>
<dbReference type="InterPro" id="IPR004358">
    <property type="entry name" value="Sig_transdc_His_kin-like_C"/>
</dbReference>
<dbReference type="Gene3D" id="3.30.565.10">
    <property type="entry name" value="Histidine kinase-like ATPase, C-terminal domain"/>
    <property type="match status" value="1"/>
</dbReference>
<dbReference type="InterPro" id="IPR003594">
    <property type="entry name" value="HATPase_dom"/>
</dbReference>
<comment type="caution">
    <text evidence="6">The sequence shown here is derived from an EMBL/GenBank/DDBJ whole genome shotgun (WGS) entry which is preliminary data.</text>
</comment>
<dbReference type="GO" id="GO:0005886">
    <property type="term" value="C:plasma membrane"/>
    <property type="evidence" value="ECO:0007669"/>
    <property type="project" value="TreeGrafter"/>
</dbReference>
<feature type="domain" description="Histidine kinase" evidence="5">
    <location>
        <begin position="1"/>
        <end position="86"/>
    </location>
</feature>
<dbReference type="Proteomes" id="UP000699691">
    <property type="component" value="Unassembled WGS sequence"/>
</dbReference>
<dbReference type="EMBL" id="JAGQKY010000255">
    <property type="protein sequence ID" value="MCA9398038.1"/>
    <property type="molecule type" value="Genomic_DNA"/>
</dbReference>
<evidence type="ECO:0000256" key="4">
    <source>
        <dbReference type="ARBA" id="ARBA00022777"/>
    </source>
</evidence>
<dbReference type="PANTHER" id="PTHR43047">
    <property type="entry name" value="TWO-COMPONENT HISTIDINE PROTEIN KINASE"/>
    <property type="match status" value="1"/>
</dbReference>
<evidence type="ECO:0000259" key="5">
    <source>
        <dbReference type="PROSITE" id="PS50109"/>
    </source>
</evidence>
<dbReference type="InterPro" id="IPR036890">
    <property type="entry name" value="HATPase_C_sf"/>
</dbReference>
<dbReference type="EC" id="2.7.13.3" evidence="2"/>
<keyword evidence="3" id="KW-0808">Transferase</keyword>
<comment type="catalytic activity">
    <reaction evidence="1">
        <text>ATP + protein L-histidine = ADP + protein N-phospho-L-histidine.</text>
        <dbReference type="EC" id="2.7.13.3"/>
    </reaction>
</comment>
<dbReference type="GO" id="GO:0009927">
    <property type="term" value="F:histidine phosphotransfer kinase activity"/>
    <property type="evidence" value="ECO:0007669"/>
    <property type="project" value="TreeGrafter"/>
</dbReference>
<protein>
    <recommendedName>
        <fullName evidence="2">histidine kinase</fullName>
        <ecNumber evidence="2">2.7.13.3</ecNumber>
    </recommendedName>
</protein>
<proteinExistence type="predicted"/>
<dbReference type="SUPFAM" id="SSF55874">
    <property type="entry name" value="ATPase domain of HSP90 chaperone/DNA topoisomerase II/histidine kinase"/>
    <property type="match status" value="1"/>
</dbReference>
<dbReference type="AlphaFoldDB" id="A0A955RXG7"/>
<evidence type="ECO:0000256" key="2">
    <source>
        <dbReference type="ARBA" id="ARBA00012438"/>
    </source>
</evidence>
<dbReference type="InterPro" id="IPR005467">
    <property type="entry name" value="His_kinase_dom"/>
</dbReference>
<evidence type="ECO:0000313" key="7">
    <source>
        <dbReference type="Proteomes" id="UP000699691"/>
    </source>
</evidence>
<dbReference type="PRINTS" id="PR00344">
    <property type="entry name" value="BCTRLSENSOR"/>
</dbReference>
<organism evidence="6 7">
    <name type="scientific">candidate division WWE3 bacterium</name>
    <dbReference type="NCBI Taxonomy" id="2053526"/>
    <lineage>
        <taxon>Bacteria</taxon>
        <taxon>Katanobacteria</taxon>
    </lineage>
</organism>
<sequence length="116" mass="12892">FQRKEDMVITSVKDTGRGIDKNDLDTLFTKFGMIQGSYKTNKKASGTGLGLYISKSIIDIHQGKMDVFSEGLDQGSTFSFSLLKYSSENLKKLRATLKSKHSSIKEKIGIIHTAIQ</sequence>
<dbReference type="PROSITE" id="PS50109">
    <property type="entry name" value="HIS_KIN"/>
    <property type="match status" value="1"/>
</dbReference>
<name>A0A955RXG7_UNCKA</name>
<dbReference type="PANTHER" id="PTHR43047:SF72">
    <property type="entry name" value="OSMOSENSING HISTIDINE PROTEIN KINASE SLN1"/>
    <property type="match status" value="1"/>
</dbReference>
<reference evidence="6" key="2">
    <citation type="journal article" date="2021" name="Microbiome">
        <title>Successional dynamics and alternative stable states in a saline activated sludge microbial community over 9 years.</title>
        <authorList>
            <person name="Wang Y."/>
            <person name="Ye J."/>
            <person name="Ju F."/>
            <person name="Liu L."/>
            <person name="Boyd J.A."/>
            <person name="Deng Y."/>
            <person name="Parks D.H."/>
            <person name="Jiang X."/>
            <person name="Yin X."/>
            <person name="Woodcroft B.J."/>
            <person name="Tyson G.W."/>
            <person name="Hugenholtz P."/>
            <person name="Polz M.F."/>
            <person name="Zhang T."/>
        </authorList>
    </citation>
    <scope>NUCLEOTIDE SEQUENCE</scope>
    <source>
        <strain evidence="6">HKST-UBA02</strain>
    </source>
</reference>
<dbReference type="GO" id="GO:0000155">
    <property type="term" value="F:phosphorelay sensor kinase activity"/>
    <property type="evidence" value="ECO:0007669"/>
    <property type="project" value="TreeGrafter"/>
</dbReference>
<keyword evidence="4" id="KW-0418">Kinase</keyword>
<evidence type="ECO:0000256" key="3">
    <source>
        <dbReference type="ARBA" id="ARBA00022679"/>
    </source>
</evidence>
<dbReference type="Pfam" id="PF02518">
    <property type="entry name" value="HATPase_c"/>
    <property type="match status" value="1"/>
</dbReference>
<gene>
    <name evidence="6" type="ORF">KC573_04365</name>
</gene>
<feature type="non-terminal residue" evidence="6">
    <location>
        <position position="1"/>
    </location>
</feature>
<evidence type="ECO:0000256" key="1">
    <source>
        <dbReference type="ARBA" id="ARBA00000085"/>
    </source>
</evidence>